<feature type="domain" description="Light-independent protochlorophyllide reductase subunit B-like C-terminal" evidence="1">
    <location>
        <begin position="7"/>
        <end position="51"/>
    </location>
</feature>
<proteinExistence type="predicted"/>
<dbReference type="InterPro" id="IPR042298">
    <property type="entry name" value="P-CP_red_C"/>
</dbReference>
<evidence type="ECO:0000313" key="2">
    <source>
        <dbReference type="EMBL" id="VAX15025.1"/>
    </source>
</evidence>
<gene>
    <name evidence="2" type="ORF">MNBD_NITROSPINAE01-1650</name>
</gene>
<dbReference type="GO" id="GO:0015979">
    <property type="term" value="P:photosynthesis"/>
    <property type="evidence" value="ECO:0007669"/>
    <property type="project" value="InterPro"/>
</dbReference>
<evidence type="ECO:0000259" key="1">
    <source>
        <dbReference type="Pfam" id="PF08369"/>
    </source>
</evidence>
<dbReference type="InterPro" id="IPR013580">
    <property type="entry name" value="LI-POR_suB-like_C"/>
</dbReference>
<accession>A0A3B1C8M9</accession>
<dbReference type="EMBL" id="UOGC01000002">
    <property type="protein sequence ID" value="VAX15025.1"/>
    <property type="molecule type" value="Genomic_DNA"/>
</dbReference>
<dbReference type="GO" id="GO:0015995">
    <property type="term" value="P:chlorophyll biosynthetic process"/>
    <property type="evidence" value="ECO:0007669"/>
    <property type="project" value="InterPro"/>
</dbReference>
<reference evidence="2" key="1">
    <citation type="submission" date="2018-06" db="EMBL/GenBank/DDBJ databases">
        <authorList>
            <person name="Zhirakovskaya E."/>
        </authorList>
    </citation>
    <scope>NUCLEOTIDE SEQUENCE</scope>
</reference>
<organism evidence="2">
    <name type="scientific">hydrothermal vent metagenome</name>
    <dbReference type="NCBI Taxonomy" id="652676"/>
    <lineage>
        <taxon>unclassified sequences</taxon>
        <taxon>metagenomes</taxon>
        <taxon>ecological metagenomes</taxon>
    </lineage>
</organism>
<dbReference type="Gene3D" id="1.10.8.550">
    <property type="entry name" value="Proto-chlorophyllide reductase 57 kD subunit B"/>
    <property type="match status" value="1"/>
</dbReference>
<dbReference type="Pfam" id="PF08369">
    <property type="entry name" value="PCP_red"/>
    <property type="match status" value="1"/>
</dbReference>
<dbReference type="GO" id="GO:0016491">
    <property type="term" value="F:oxidoreductase activity"/>
    <property type="evidence" value="ECO:0007669"/>
    <property type="project" value="InterPro"/>
</dbReference>
<dbReference type="AlphaFoldDB" id="A0A3B1C8M9"/>
<name>A0A3B1C8M9_9ZZZZ</name>
<protein>
    <recommendedName>
        <fullName evidence="1">Light-independent protochlorophyllide reductase subunit B-like C-terminal domain-containing protein</fullName>
    </recommendedName>
</protein>
<sequence length="56" mass="6417">MSDKIKWAVEAEDKLKKVPPFARDMAKSMIEDFVKDLGETEVTPELMKKARAKFGM</sequence>